<dbReference type="Proteomes" id="UP000027920">
    <property type="component" value="Unassembled WGS sequence"/>
</dbReference>
<dbReference type="InterPro" id="IPR036259">
    <property type="entry name" value="MFS_trans_sf"/>
</dbReference>
<evidence type="ECO:0000256" key="8">
    <source>
        <dbReference type="SAM" id="MobiDB-lite"/>
    </source>
</evidence>
<comment type="caution">
    <text evidence="11">The sequence shown here is derived from an EMBL/GenBank/DDBJ whole genome shotgun (WGS) entry which is preliminary data.</text>
</comment>
<evidence type="ECO:0000256" key="4">
    <source>
        <dbReference type="ARBA" id="ARBA00022692"/>
    </source>
</evidence>
<feature type="transmembrane region" description="Helical" evidence="9">
    <location>
        <begin position="314"/>
        <end position="335"/>
    </location>
</feature>
<feature type="transmembrane region" description="Helical" evidence="9">
    <location>
        <begin position="92"/>
        <end position="109"/>
    </location>
</feature>
<dbReference type="RefSeq" id="XP_013254357.1">
    <property type="nucleotide sequence ID" value="XM_013398903.1"/>
</dbReference>
<dbReference type="NCBIfam" id="TIGR00879">
    <property type="entry name" value="SP"/>
    <property type="match status" value="1"/>
</dbReference>
<feature type="transmembrane region" description="Helical" evidence="9">
    <location>
        <begin position="150"/>
        <end position="168"/>
    </location>
</feature>
<keyword evidence="3 7" id="KW-0813">Transport</keyword>
<dbReference type="GO" id="GO:0005351">
    <property type="term" value="F:carbohydrate:proton symporter activity"/>
    <property type="evidence" value="ECO:0007669"/>
    <property type="project" value="TreeGrafter"/>
</dbReference>
<keyword evidence="5 9" id="KW-1133">Transmembrane helix</keyword>
<feature type="transmembrane region" description="Helical" evidence="9">
    <location>
        <begin position="445"/>
        <end position="466"/>
    </location>
</feature>
<dbReference type="GO" id="GO:0016020">
    <property type="term" value="C:membrane"/>
    <property type="evidence" value="ECO:0007669"/>
    <property type="project" value="UniProtKB-SubCell"/>
</dbReference>
<feature type="transmembrane region" description="Helical" evidence="9">
    <location>
        <begin position="12"/>
        <end position="30"/>
    </location>
</feature>
<evidence type="ECO:0000256" key="5">
    <source>
        <dbReference type="ARBA" id="ARBA00022989"/>
    </source>
</evidence>
<feature type="region of interest" description="Disordered" evidence="8">
    <location>
        <begin position="520"/>
        <end position="557"/>
    </location>
</feature>
<keyword evidence="12" id="KW-1185">Reference proteome</keyword>
<dbReference type="InterPro" id="IPR050360">
    <property type="entry name" value="MFS_Sugar_Transporters"/>
</dbReference>
<evidence type="ECO:0000259" key="10">
    <source>
        <dbReference type="PROSITE" id="PS50850"/>
    </source>
</evidence>
<evidence type="ECO:0000256" key="3">
    <source>
        <dbReference type="ARBA" id="ARBA00022448"/>
    </source>
</evidence>
<evidence type="ECO:0000313" key="12">
    <source>
        <dbReference type="Proteomes" id="UP000027920"/>
    </source>
</evidence>
<dbReference type="PROSITE" id="PS50850">
    <property type="entry name" value="MFS"/>
    <property type="match status" value="1"/>
</dbReference>
<feature type="transmembrane region" description="Helical" evidence="9">
    <location>
        <begin position="417"/>
        <end position="439"/>
    </location>
</feature>
<dbReference type="GeneID" id="25286999"/>
<sequence length="557" mass="60865">MGEVWQRLPGNTLLILLNVFTAVALVFEGYNQGVMGGVSGTADFIRLTKIGSDGVITDSTRQGGIVAAYYFGAMCACFVAGWFGDTYGRKKGVWFGSLWCILGGALMSASQNADMFICSRVITGIGIGFINTLIPPWVSELAKSETRGVNFTFVFISNYIGIILAYWINYGVSFTGRPEFVWRFPLAFMTVPVIIVAVTIAFLPDSPRWLIANGRRDQAVQVLAKIRGDVQPTDPALVAELEELEAIVEKTRHSRNRLWNIAIGRHSGALHLGRRAWMGFFLMQMLMWSGIMAITTYSGELFKVAGFTASKSAWMGGFCNSLGGVVGTAAAALVIDRWGRIKCLLVGFTTEGISLYIVAACLKIAEDTTDNPTKARQLGITASSFFFVFLWCFCMFIIVPCFLYPSEIWPQEVRAQGYAFTVFGWATGSGLTTLLIPIMLANIGYGTFLLFGSFNLIAIPAVYFIYPEVRGRSLEEVNLLFTSSSILVRANEAEYLKRLAEAGGQVSVAERRLLDEVDALGRDESDMPKTPSSNGVNSLNGEKGVPGVVHQLDQTSA</sequence>
<evidence type="ECO:0000313" key="11">
    <source>
        <dbReference type="EMBL" id="KEF51767.1"/>
    </source>
</evidence>
<proteinExistence type="inferred from homology"/>
<keyword evidence="6 9" id="KW-0472">Membrane</keyword>
<dbReference type="VEuPathDB" id="FungiDB:A1O9_12104"/>
<feature type="transmembrane region" description="Helical" evidence="9">
    <location>
        <begin position="385"/>
        <end position="405"/>
    </location>
</feature>
<feature type="transmembrane region" description="Helical" evidence="9">
    <location>
        <begin position="344"/>
        <end position="365"/>
    </location>
</feature>
<feature type="transmembrane region" description="Helical" evidence="9">
    <location>
        <begin position="276"/>
        <end position="294"/>
    </location>
</feature>
<dbReference type="InterPro" id="IPR003663">
    <property type="entry name" value="Sugar/inositol_transpt"/>
</dbReference>
<comment type="similarity">
    <text evidence="2 7">Belongs to the major facilitator superfamily. Sugar transporter (TC 2.A.1.1) family.</text>
</comment>
<dbReference type="AlphaFoldDB" id="A0A072NWJ8"/>
<evidence type="ECO:0000256" key="9">
    <source>
        <dbReference type="SAM" id="Phobius"/>
    </source>
</evidence>
<organism evidence="11 12">
    <name type="scientific">Exophiala aquamarina CBS 119918</name>
    <dbReference type="NCBI Taxonomy" id="1182545"/>
    <lineage>
        <taxon>Eukaryota</taxon>
        <taxon>Fungi</taxon>
        <taxon>Dikarya</taxon>
        <taxon>Ascomycota</taxon>
        <taxon>Pezizomycotina</taxon>
        <taxon>Eurotiomycetes</taxon>
        <taxon>Chaetothyriomycetidae</taxon>
        <taxon>Chaetothyriales</taxon>
        <taxon>Herpotrichiellaceae</taxon>
        <taxon>Exophiala</taxon>
    </lineage>
</organism>
<dbReference type="OrthoDB" id="2544694at2759"/>
<feature type="transmembrane region" description="Helical" evidence="9">
    <location>
        <begin position="67"/>
        <end position="85"/>
    </location>
</feature>
<keyword evidence="4 9" id="KW-0812">Transmembrane</keyword>
<dbReference type="HOGENOM" id="CLU_001265_30_3_1"/>
<evidence type="ECO:0000256" key="2">
    <source>
        <dbReference type="ARBA" id="ARBA00010992"/>
    </source>
</evidence>
<dbReference type="PANTHER" id="PTHR48022">
    <property type="entry name" value="PLASTIDIC GLUCOSE TRANSPORTER 4"/>
    <property type="match status" value="1"/>
</dbReference>
<name>A0A072NWJ8_9EURO</name>
<feature type="domain" description="Major facilitator superfamily (MFS) profile" evidence="10">
    <location>
        <begin position="17"/>
        <end position="470"/>
    </location>
</feature>
<feature type="compositionally biased region" description="Polar residues" evidence="8">
    <location>
        <begin position="530"/>
        <end position="540"/>
    </location>
</feature>
<feature type="transmembrane region" description="Helical" evidence="9">
    <location>
        <begin position="180"/>
        <end position="203"/>
    </location>
</feature>
<protein>
    <recommendedName>
        <fullName evidence="10">Major facilitator superfamily (MFS) profile domain-containing protein</fullName>
    </recommendedName>
</protein>
<gene>
    <name evidence="11" type="ORF">A1O9_12104</name>
</gene>
<evidence type="ECO:0000256" key="6">
    <source>
        <dbReference type="ARBA" id="ARBA00023136"/>
    </source>
</evidence>
<evidence type="ECO:0000256" key="7">
    <source>
        <dbReference type="RuleBase" id="RU003346"/>
    </source>
</evidence>
<dbReference type="Pfam" id="PF00083">
    <property type="entry name" value="Sugar_tr"/>
    <property type="match status" value="1"/>
</dbReference>
<dbReference type="Gene3D" id="1.20.1250.20">
    <property type="entry name" value="MFS general substrate transporter like domains"/>
    <property type="match status" value="1"/>
</dbReference>
<dbReference type="InterPro" id="IPR005828">
    <property type="entry name" value="MFS_sugar_transport-like"/>
</dbReference>
<feature type="transmembrane region" description="Helical" evidence="9">
    <location>
        <begin position="121"/>
        <end position="138"/>
    </location>
</feature>
<comment type="subcellular location">
    <subcellularLocation>
        <location evidence="1">Membrane</location>
        <topology evidence="1">Multi-pass membrane protein</topology>
    </subcellularLocation>
</comment>
<dbReference type="PANTHER" id="PTHR48022:SF44">
    <property type="entry name" value="SUGAR TRANSPORTER, PUTATIVE (AFU_ORTHOLOGUE AFUA_4G14610)-RELATED"/>
    <property type="match status" value="1"/>
</dbReference>
<reference evidence="11 12" key="1">
    <citation type="submission" date="2013-03" db="EMBL/GenBank/DDBJ databases">
        <title>The Genome Sequence of Exophiala aquamarina CBS 119918.</title>
        <authorList>
            <consortium name="The Broad Institute Genomics Platform"/>
            <person name="Cuomo C."/>
            <person name="de Hoog S."/>
            <person name="Gorbushina A."/>
            <person name="Walker B."/>
            <person name="Young S.K."/>
            <person name="Zeng Q."/>
            <person name="Gargeya S."/>
            <person name="Fitzgerald M."/>
            <person name="Haas B."/>
            <person name="Abouelleil A."/>
            <person name="Allen A.W."/>
            <person name="Alvarado L."/>
            <person name="Arachchi H.M."/>
            <person name="Berlin A.M."/>
            <person name="Chapman S.B."/>
            <person name="Gainer-Dewar J."/>
            <person name="Goldberg J."/>
            <person name="Griggs A."/>
            <person name="Gujja S."/>
            <person name="Hansen M."/>
            <person name="Howarth C."/>
            <person name="Imamovic A."/>
            <person name="Ireland A."/>
            <person name="Larimer J."/>
            <person name="McCowan C."/>
            <person name="Murphy C."/>
            <person name="Pearson M."/>
            <person name="Poon T.W."/>
            <person name="Priest M."/>
            <person name="Roberts A."/>
            <person name="Saif S."/>
            <person name="Shea T."/>
            <person name="Sisk P."/>
            <person name="Sykes S."/>
            <person name="Wortman J."/>
            <person name="Nusbaum C."/>
            <person name="Birren B."/>
        </authorList>
    </citation>
    <scope>NUCLEOTIDE SEQUENCE [LARGE SCALE GENOMIC DNA]</scope>
    <source>
        <strain evidence="11 12">CBS 119918</strain>
    </source>
</reference>
<dbReference type="SUPFAM" id="SSF103473">
    <property type="entry name" value="MFS general substrate transporter"/>
    <property type="match status" value="1"/>
</dbReference>
<evidence type="ECO:0000256" key="1">
    <source>
        <dbReference type="ARBA" id="ARBA00004141"/>
    </source>
</evidence>
<dbReference type="InterPro" id="IPR020846">
    <property type="entry name" value="MFS_dom"/>
</dbReference>
<dbReference type="PRINTS" id="PR00171">
    <property type="entry name" value="SUGRTRNSPORT"/>
</dbReference>
<dbReference type="EMBL" id="AMGV01000021">
    <property type="protein sequence ID" value="KEF51767.1"/>
    <property type="molecule type" value="Genomic_DNA"/>
</dbReference>
<accession>A0A072NWJ8</accession>